<dbReference type="GeneID" id="36397099"/>
<feature type="chain" id="PRO_5006059039" description="RxLR-like protein" evidence="2">
    <location>
        <begin position="23"/>
        <end position="237"/>
    </location>
</feature>
<evidence type="ECO:0000256" key="2">
    <source>
        <dbReference type="SAM" id="SignalP"/>
    </source>
</evidence>
<feature type="region of interest" description="Disordered" evidence="1">
    <location>
        <begin position="195"/>
        <end position="237"/>
    </location>
</feature>
<organism evidence="3 4">
    <name type="scientific">Plasmopara halstedii</name>
    <name type="common">Downy mildew of sunflower</name>
    <dbReference type="NCBI Taxonomy" id="4781"/>
    <lineage>
        <taxon>Eukaryota</taxon>
        <taxon>Sar</taxon>
        <taxon>Stramenopiles</taxon>
        <taxon>Oomycota</taxon>
        <taxon>Peronosporomycetes</taxon>
        <taxon>Peronosporales</taxon>
        <taxon>Peronosporaceae</taxon>
        <taxon>Plasmopara</taxon>
    </lineage>
</organism>
<dbReference type="Proteomes" id="UP000054928">
    <property type="component" value="Unassembled WGS sequence"/>
</dbReference>
<protein>
    <recommendedName>
        <fullName evidence="5">RxLR-like protein</fullName>
    </recommendedName>
</protein>
<feature type="signal peptide" evidence="2">
    <location>
        <begin position="1"/>
        <end position="22"/>
    </location>
</feature>
<keyword evidence="2" id="KW-0732">Signal</keyword>
<keyword evidence="4" id="KW-1185">Reference proteome</keyword>
<dbReference type="OrthoDB" id="166443at2759"/>
<reference evidence="4" key="1">
    <citation type="submission" date="2014-09" db="EMBL/GenBank/DDBJ databases">
        <authorList>
            <person name="Sharma Rahul"/>
            <person name="Thines Marco"/>
        </authorList>
    </citation>
    <scope>NUCLEOTIDE SEQUENCE [LARGE SCALE GENOMIC DNA]</scope>
</reference>
<proteinExistence type="predicted"/>
<sequence>MVASFTTISALTIAVLAASTKAHNQMTVPLATWPEGFYNKNSPSGTIDAAAALPIPQGMSYTTDSASNVKAYWTAFNASKYKTLKEFAWATQKLEKGASNECGFSLVDGQPQELPEMVEWDAFSYSHMGPCEVWCDDKRVFQNWNCGVDYTETPAKLPYDKASCEGAAVLSCYWIAVHTVPWQIYTNCAPIKGGGAGGSKPSTPAADTPKQNTPDTDDTSTPATPPADKCAVRRRRH</sequence>
<feature type="compositionally biased region" description="Low complexity" evidence="1">
    <location>
        <begin position="219"/>
        <end position="228"/>
    </location>
</feature>
<dbReference type="STRING" id="4781.A0A0P1AY82"/>
<dbReference type="EMBL" id="CCYD01001640">
    <property type="protein sequence ID" value="CEG45770.1"/>
    <property type="molecule type" value="Genomic_DNA"/>
</dbReference>
<evidence type="ECO:0000256" key="1">
    <source>
        <dbReference type="SAM" id="MobiDB-lite"/>
    </source>
</evidence>
<evidence type="ECO:0000313" key="3">
    <source>
        <dbReference type="EMBL" id="CEG45770.1"/>
    </source>
</evidence>
<accession>A0A0P1AY82</accession>
<dbReference type="RefSeq" id="XP_024582139.1">
    <property type="nucleotide sequence ID" value="XM_024716551.1"/>
</dbReference>
<evidence type="ECO:0000313" key="4">
    <source>
        <dbReference type="Proteomes" id="UP000054928"/>
    </source>
</evidence>
<evidence type="ECO:0008006" key="5">
    <source>
        <dbReference type="Google" id="ProtNLM"/>
    </source>
</evidence>
<dbReference type="AlphaFoldDB" id="A0A0P1AY82"/>
<name>A0A0P1AY82_PLAHL</name>